<name>A0A455SFC2_9CHLR</name>
<organism evidence="5">
    <name type="scientific">Thermosporothrix sp. COM3</name>
    <dbReference type="NCBI Taxonomy" id="2490863"/>
    <lineage>
        <taxon>Bacteria</taxon>
        <taxon>Bacillati</taxon>
        <taxon>Chloroflexota</taxon>
        <taxon>Ktedonobacteria</taxon>
        <taxon>Ktedonobacterales</taxon>
        <taxon>Thermosporotrichaceae</taxon>
        <taxon>Thermosporothrix</taxon>
    </lineage>
</organism>
<dbReference type="SUPFAM" id="SSF46689">
    <property type="entry name" value="Homeodomain-like"/>
    <property type="match status" value="1"/>
</dbReference>
<keyword evidence="3" id="KW-1133">Transmembrane helix</keyword>
<keyword evidence="3" id="KW-0472">Membrane</keyword>
<dbReference type="Pfam" id="PF14278">
    <property type="entry name" value="TetR_C_8"/>
    <property type="match status" value="1"/>
</dbReference>
<sequence length="212" mass="24489">MTRKKADLRVRRTQMVLREALIALIEERGFDAVTVGDLAERAMVNRTTFYLHYQDKYDLVTSIFREAVDELSKSLGTPLEGPGRVDPEHPPQMWVKLFEHFALHARMYRALLSQRGSPWFVAQVCEYVADLAQKRLEASRQPSNRYRMPSEVAIAAISNVFIGMVTRWLEGEQQHTPKQMATWFLSFALYGYYHALGFDAFLSPEGRKTNKQ</sequence>
<evidence type="ECO:0000256" key="3">
    <source>
        <dbReference type="SAM" id="Phobius"/>
    </source>
</evidence>
<protein>
    <submittedName>
        <fullName evidence="5">TetR family transcriptional regulator</fullName>
    </submittedName>
</protein>
<dbReference type="GO" id="GO:0003677">
    <property type="term" value="F:DNA binding"/>
    <property type="evidence" value="ECO:0007669"/>
    <property type="project" value="UniProtKB-UniRule"/>
</dbReference>
<accession>A0A455SFC2</accession>
<feature type="domain" description="HTH tetR-type" evidence="4">
    <location>
        <begin position="11"/>
        <end position="71"/>
    </location>
</feature>
<keyword evidence="1 2" id="KW-0238">DNA-binding</keyword>
<feature type="transmembrane region" description="Helical" evidence="3">
    <location>
        <begin position="181"/>
        <end position="202"/>
    </location>
</feature>
<evidence type="ECO:0000256" key="1">
    <source>
        <dbReference type="ARBA" id="ARBA00023125"/>
    </source>
</evidence>
<dbReference type="Pfam" id="PF00440">
    <property type="entry name" value="TetR_N"/>
    <property type="match status" value="1"/>
</dbReference>
<keyword evidence="3" id="KW-0812">Transmembrane</keyword>
<dbReference type="EMBL" id="AP019376">
    <property type="protein sequence ID" value="BBH86446.1"/>
    <property type="molecule type" value="Genomic_DNA"/>
</dbReference>
<evidence type="ECO:0000259" key="4">
    <source>
        <dbReference type="PROSITE" id="PS50977"/>
    </source>
</evidence>
<evidence type="ECO:0000256" key="2">
    <source>
        <dbReference type="PROSITE-ProRule" id="PRU00335"/>
    </source>
</evidence>
<evidence type="ECO:0000313" key="5">
    <source>
        <dbReference type="EMBL" id="BBH86446.1"/>
    </source>
</evidence>
<reference evidence="5" key="1">
    <citation type="submission" date="2018-12" db="EMBL/GenBank/DDBJ databases">
        <title>Novel natural products biosynthetic potential of the class Ktedonobacteria.</title>
        <authorList>
            <person name="Zheng Y."/>
            <person name="Saitou A."/>
            <person name="Wang C.M."/>
            <person name="Toyoda A."/>
            <person name="Minakuchi Y."/>
            <person name="Sekiguchi Y."/>
            <person name="Ueda K."/>
            <person name="Takano H."/>
            <person name="Sakai Y."/>
            <person name="Yokota A."/>
            <person name="Yabe S."/>
        </authorList>
    </citation>
    <scope>NUCLEOTIDE SEQUENCE</scope>
    <source>
        <strain evidence="5">COM3</strain>
    </source>
</reference>
<dbReference type="InterPro" id="IPR009057">
    <property type="entry name" value="Homeodomain-like_sf"/>
</dbReference>
<dbReference type="InterPro" id="IPR050624">
    <property type="entry name" value="HTH-type_Tx_Regulator"/>
</dbReference>
<dbReference type="PANTHER" id="PTHR43479:SF7">
    <property type="entry name" value="TETR-FAMILY TRANSCRIPTIONAL REGULATOR"/>
    <property type="match status" value="1"/>
</dbReference>
<dbReference type="InterPro" id="IPR039532">
    <property type="entry name" value="TetR_C_Firmicutes"/>
</dbReference>
<dbReference type="AlphaFoldDB" id="A0A455SFC2"/>
<gene>
    <name evidence="5" type="ORF">KTC_11970</name>
</gene>
<feature type="DNA-binding region" description="H-T-H motif" evidence="2">
    <location>
        <begin position="34"/>
        <end position="53"/>
    </location>
</feature>
<dbReference type="PANTHER" id="PTHR43479">
    <property type="entry name" value="ACREF/ENVCD OPERON REPRESSOR-RELATED"/>
    <property type="match status" value="1"/>
</dbReference>
<dbReference type="PROSITE" id="PS50977">
    <property type="entry name" value="HTH_TETR_2"/>
    <property type="match status" value="1"/>
</dbReference>
<feature type="transmembrane region" description="Helical" evidence="3">
    <location>
        <begin position="152"/>
        <end position="169"/>
    </location>
</feature>
<proteinExistence type="predicted"/>
<dbReference type="InterPro" id="IPR001647">
    <property type="entry name" value="HTH_TetR"/>
</dbReference>
<dbReference type="Gene3D" id="1.10.357.10">
    <property type="entry name" value="Tetracycline Repressor, domain 2"/>
    <property type="match status" value="1"/>
</dbReference>